<keyword evidence="8" id="KW-1185">Reference proteome</keyword>
<feature type="domain" description="DUF7402" evidence="6">
    <location>
        <begin position="480"/>
        <end position="541"/>
    </location>
</feature>
<dbReference type="Pfam" id="PF24135">
    <property type="entry name" value="DUF7402"/>
    <property type="match status" value="1"/>
</dbReference>
<organism evidence="7 8">
    <name type="scientific">Echinicola strongylocentroti</name>
    <dbReference type="NCBI Taxonomy" id="1795355"/>
    <lineage>
        <taxon>Bacteria</taxon>
        <taxon>Pseudomonadati</taxon>
        <taxon>Bacteroidota</taxon>
        <taxon>Cytophagia</taxon>
        <taxon>Cytophagales</taxon>
        <taxon>Cyclobacteriaceae</taxon>
        <taxon>Echinicola</taxon>
    </lineage>
</organism>
<dbReference type="InterPro" id="IPR008979">
    <property type="entry name" value="Galactose-bd-like_sf"/>
</dbReference>
<dbReference type="PANTHER" id="PTHR43498:SF1">
    <property type="entry name" value="COB--COM HETERODISULFIDE REDUCTASE IRON-SULFUR SUBUNIT A"/>
    <property type="match status" value="1"/>
</dbReference>
<dbReference type="InterPro" id="IPR039650">
    <property type="entry name" value="HdrA-like"/>
</dbReference>
<dbReference type="EMBL" id="CP030041">
    <property type="protein sequence ID" value="AWW32749.1"/>
    <property type="molecule type" value="Genomic_DNA"/>
</dbReference>
<dbReference type="SUPFAM" id="SSF51905">
    <property type="entry name" value="FAD/NAD(P)-binding domain"/>
    <property type="match status" value="1"/>
</dbReference>
<keyword evidence="2" id="KW-0479">Metal-binding</keyword>
<name>A0A2Z4IPV9_9BACT</name>
<reference evidence="7 8" key="1">
    <citation type="submission" date="2018-06" db="EMBL/GenBank/DDBJ databases">
        <title>Echinicola strongylocentroti sp. nov., isolated from a sea urchin Strongylocentrotus intermedius.</title>
        <authorList>
            <person name="Bae S.S."/>
        </authorList>
    </citation>
    <scope>NUCLEOTIDE SEQUENCE [LARGE SCALE GENOMIC DNA]</scope>
    <source>
        <strain evidence="7 8">MEBiC08714</strain>
    </source>
</reference>
<dbReference type="RefSeq" id="WP_112786121.1">
    <property type="nucleotide sequence ID" value="NZ_CP030041.1"/>
</dbReference>
<gene>
    <name evidence="7" type="ORF">DN752_22835</name>
</gene>
<dbReference type="InterPro" id="IPR006311">
    <property type="entry name" value="TAT_signal"/>
</dbReference>
<dbReference type="Gene3D" id="2.60.120.260">
    <property type="entry name" value="Galactose-binding domain-like"/>
    <property type="match status" value="1"/>
</dbReference>
<keyword evidence="1" id="KW-0004">4Fe-4S</keyword>
<dbReference type="PANTHER" id="PTHR43498">
    <property type="entry name" value="FERREDOXIN:COB-COM HETERODISULFIDE REDUCTASE SUBUNIT A"/>
    <property type="match status" value="1"/>
</dbReference>
<evidence type="ECO:0000256" key="5">
    <source>
        <dbReference type="ARBA" id="ARBA00023014"/>
    </source>
</evidence>
<dbReference type="SUPFAM" id="SSF49785">
    <property type="entry name" value="Galactose-binding domain-like"/>
    <property type="match status" value="1"/>
</dbReference>
<accession>A0A2Z4IPV9</accession>
<dbReference type="AlphaFoldDB" id="A0A2Z4IPV9"/>
<proteinExistence type="predicted"/>
<evidence type="ECO:0000256" key="2">
    <source>
        <dbReference type="ARBA" id="ARBA00022723"/>
    </source>
</evidence>
<dbReference type="Pfam" id="PF12831">
    <property type="entry name" value="FAD_oxidored"/>
    <property type="match status" value="1"/>
</dbReference>
<evidence type="ECO:0000313" key="8">
    <source>
        <dbReference type="Proteomes" id="UP000248688"/>
    </source>
</evidence>
<protein>
    <submittedName>
        <fullName evidence="7">FAD-dependent oxidoreductase</fullName>
    </submittedName>
</protein>
<dbReference type="GO" id="GO:0046872">
    <property type="term" value="F:metal ion binding"/>
    <property type="evidence" value="ECO:0007669"/>
    <property type="project" value="UniProtKB-KW"/>
</dbReference>
<dbReference type="KEGG" id="est:DN752_22835"/>
<evidence type="ECO:0000259" key="6">
    <source>
        <dbReference type="Pfam" id="PF24135"/>
    </source>
</evidence>
<evidence type="ECO:0000256" key="1">
    <source>
        <dbReference type="ARBA" id="ARBA00022485"/>
    </source>
</evidence>
<dbReference type="Proteomes" id="UP000248688">
    <property type="component" value="Chromosome"/>
</dbReference>
<dbReference type="GO" id="GO:0051539">
    <property type="term" value="F:4 iron, 4 sulfur cluster binding"/>
    <property type="evidence" value="ECO:0007669"/>
    <property type="project" value="UniProtKB-KW"/>
</dbReference>
<dbReference type="InterPro" id="IPR055826">
    <property type="entry name" value="DUF7402"/>
</dbReference>
<keyword evidence="5" id="KW-0411">Iron-sulfur</keyword>
<dbReference type="OrthoDB" id="9780658at2"/>
<dbReference type="PROSITE" id="PS51318">
    <property type="entry name" value="TAT"/>
    <property type="match status" value="1"/>
</dbReference>
<keyword evidence="3" id="KW-0560">Oxidoreductase</keyword>
<keyword evidence="4" id="KW-0408">Iron</keyword>
<dbReference type="GO" id="GO:0016491">
    <property type="term" value="F:oxidoreductase activity"/>
    <property type="evidence" value="ECO:0007669"/>
    <property type="project" value="UniProtKB-KW"/>
</dbReference>
<sequence>MKDNKRRNFLKTLGMSSGAFLFSPEGSFISGEQWQQKAAEADSLSIYKKATLEVDLVVIGGGMSGICAAISGARNGAKVALVHDRSRLGGNASSEIRMHVSGSSMLETFWRETGILEEIMLDDAVSNPQTAYPLWDFVLYNKVVGEPNITLLLDTLLFEADADGKEIKRIKTFSSQTEEIFTIHGKQFADCTGDGTLAALVGADYMRGREAKSTFGESLGQEVGDKVGMGNSLLFMADEFDKPMPYTPPSWARKYTYKDFEYRYIHSLEYGYWWLELAGEYDIINDGRELRHELLAVLFGVWDYIKNSGNYPEASNWALTWVGMVPGKRESRRILGDYVMTQNDVQNSKAFPDRVAYGGWPLDDHPAEGMDDTSIKPNRAVHIKEPYNIPLRVLYSKNIKNLWMAGRNISVSHVALSSTRVMATCATLGQAIGTAMAISVKKNITAKDFIKNNDLLGQLQQTLLRQDQAMLQMTNLDRKDMAKKASISASSELNDGLAKNIIDGVNRKINNDASHQWQGNMEGISPWISLTWNSPVRVSTLEFTFDTGLHRYLRISGQKVVMEGQVRGPQPETISDYKVEGYLAGIKVFSEIHGNNYYRKVSHELPGNSVDSIKITVLKTHGDDIARIFEIRCYA</sequence>
<evidence type="ECO:0000256" key="3">
    <source>
        <dbReference type="ARBA" id="ARBA00023002"/>
    </source>
</evidence>
<evidence type="ECO:0000313" key="7">
    <source>
        <dbReference type="EMBL" id="AWW32749.1"/>
    </source>
</evidence>
<evidence type="ECO:0000256" key="4">
    <source>
        <dbReference type="ARBA" id="ARBA00023004"/>
    </source>
</evidence>
<dbReference type="Gene3D" id="3.50.50.60">
    <property type="entry name" value="FAD/NAD(P)-binding domain"/>
    <property type="match status" value="1"/>
</dbReference>
<dbReference type="InterPro" id="IPR036188">
    <property type="entry name" value="FAD/NAD-bd_sf"/>
</dbReference>